<evidence type="ECO:0000313" key="9">
    <source>
        <dbReference type="Proteomes" id="UP001178507"/>
    </source>
</evidence>
<keyword evidence="4" id="KW-0479">Metal-binding</keyword>
<dbReference type="Pfam" id="PF03949">
    <property type="entry name" value="Malic_M"/>
    <property type="match status" value="1"/>
</dbReference>
<feature type="binding site" evidence="4">
    <location>
        <position position="269"/>
    </location>
    <ligand>
        <name>a divalent metal cation</name>
        <dbReference type="ChEBI" id="CHEBI:60240"/>
    </ligand>
</feature>
<dbReference type="SUPFAM" id="SSF51735">
    <property type="entry name" value="NAD(P)-binding Rossmann-fold domains"/>
    <property type="match status" value="1"/>
</dbReference>
<dbReference type="PIRSF" id="PIRSF000106">
    <property type="entry name" value="ME"/>
    <property type="match status" value="1"/>
</dbReference>
<evidence type="ECO:0000313" key="8">
    <source>
        <dbReference type="EMBL" id="CAJ1393762.1"/>
    </source>
</evidence>
<keyword evidence="9" id="KW-1185">Reference proteome</keyword>
<dbReference type="PRINTS" id="PR00072">
    <property type="entry name" value="MALOXRDTASE"/>
</dbReference>
<dbReference type="GO" id="GO:0046872">
    <property type="term" value="F:metal ion binding"/>
    <property type="evidence" value="ECO:0007669"/>
    <property type="project" value="UniProtKB-KW"/>
</dbReference>
<dbReference type="InterPro" id="IPR001891">
    <property type="entry name" value="Malic_OxRdtase"/>
</dbReference>
<evidence type="ECO:0000259" key="6">
    <source>
        <dbReference type="SMART" id="SM00919"/>
    </source>
</evidence>
<comment type="similarity">
    <text evidence="1">Belongs to the malic enzymes family.</text>
</comment>
<dbReference type="SMART" id="SM00919">
    <property type="entry name" value="Malic_M"/>
    <property type="match status" value="1"/>
</dbReference>
<proteinExistence type="inferred from homology"/>
<sequence length="491" mass="53412">MSGRKLSLPKKVAEMGVPAWNSQGSVRHVLQILDQACQASTVEEALEEVRGFESLGHLIWSYAYLRMLHYKDSDLFYRLLLAEPSFLMPIVYTPTVGEACQKFGTLPVLPRGCYVSLTDRGNVRAVLKEYADDAMLPKGADGKPECQCIVFSDGGRILGLGDLGVWGMGIPIGKLDLYTVCGGFDPNKTIPVIIDAGCDDFAPHTNTAKPKQAIRDHPLYHGLKQERVKHTAKGTQVNSAYYGEESLIGEFMTAARDLFGQGCLLQFEDFNTNDAFPLLAEYRDRFLTYNDDIQGTASVTVAAVLGGIKLQNPSATNLLEELRGLRVLFHGAGSANLGSAQLIISAAKMPKAQVLVTNSRGVIWASESGGTYRNEQQKFVAQEGEPKGYDHTDLVSIIKHHKPDILVGAVGRAPNCFTQDVVKAMVSVQDEKSSEAEKRRPVIFALSNPKSQAELTAEETAIASRRAAPSLGRGRASTAWPMLQAPSALAR</sequence>
<feature type="binding site" evidence="4">
    <location>
        <position position="268"/>
    </location>
    <ligand>
        <name>a divalent metal cation</name>
        <dbReference type="ChEBI" id="CHEBI:60240"/>
    </ligand>
</feature>
<dbReference type="AlphaFoldDB" id="A0AA36IUI1"/>
<feature type="domain" description="Malic enzyme NAD-binding" evidence="6">
    <location>
        <begin position="293"/>
        <end position="486"/>
    </location>
</feature>
<dbReference type="GO" id="GO:0051287">
    <property type="term" value="F:NAD binding"/>
    <property type="evidence" value="ECO:0007669"/>
    <property type="project" value="InterPro"/>
</dbReference>
<feature type="active site" description="Proton acceptor" evidence="2">
    <location>
        <position position="174"/>
    </location>
</feature>
<name>A0AA36IUI1_9DINO</name>
<accession>A0AA36IUI1</accession>
<dbReference type="InterPro" id="IPR036291">
    <property type="entry name" value="NAD(P)-bd_dom_sf"/>
</dbReference>
<dbReference type="PANTHER" id="PTHR23406">
    <property type="entry name" value="MALIC ENZYME-RELATED"/>
    <property type="match status" value="1"/>
</dbReference>
<dbReference type="PANTHER" id="PTHR23406:SF90">
    <property type="entry name" value="MALIC ENZYME-RELATED"/>
    <property type="match status" value="1"/>
</dbReference>
<dbReference type="InterPro" id="IPR012301">
    <property type="entry name" value="Malic_N_dom"/>
</dbReference>
<dbReference type="Gene3D" id="3.40.50.720">
    <property type="entry name" value="NAD(P)-binding Rossmann-like Domain"/>
    <property type="match status" value="1"/>
</dbReference>
<dbReference type="SMART" id="SM01274">
    <property type="entry name" value="malic"/>
    <property type="match status" value="1"/>
</dbReference>
<evidence type="ECO:0000256" key="3">
    <source>
        <dbReference type="PIRSR" id="PIRSR000106-2"/>
    </source>
</evidence>
<feature type="active site" description="Proton donor" evidence="2">
    <location>
        <position position="92"/>
    </location>
</feature>
<dbReference type="Pfam" id="PF00390">
    <property type="entry name" value="malic"/>
    <property type="match status" value="1"/>
</dbReference>
<dbReference type="Gene3D" id="3.40.50.10380">
    <property type="entry name" value="Malic enzyme, N-terminal domain"/>
    <property type="match status" value="1"/>
</dbReference>
<dbReference type="InterPro" id="IPR046346">
    <property type="entry name" value="Aminoacid_DH-like_N_sf"/>
</dbReference>
<protein>
    <recommendedName>
        <fullName evidence="10">Malic enzyme</fullName>
    </recommendedName>
</protein>
<comment type="caution">
    <text evidence="8">The sequence shown here is derived from an EMBL/GenBank/DDBJ whole genome shotgun (WGS) entry which is preliminary data.</text>
</comment>
<dbReference type="SUPFAM" id="SSF53223">
    <property type="entry name" value="Aminoacid dehydrogenase-like, N-terminal domain"/>
    <property type="match status" value="1"/>
</dbReference>
<organism evidence="8 9">
    <name type="scientific">Effrenium voratum</name>
    <dbReference type="NCBI Taxonomy" id="2562239"/>
    <lineage>
        <taxon>Eukaryota</taxon>
        <taxon>Sar</taxon>
        <taxon>Alveolata</taxon>
        <taxon>Dinophyceae</taxon>
        <taxon>Suessiales</taxon>
        <taxon>Symbiodiniaceae</taxon>
        <taxon>Effrenium</taxon>
    </lineage>
</organism>
<gene>
    <name evidence="8" type="ORF">EVOR1521_LOCUS18556</name>
</gene>
<evidence type="ECO:0000259" key="7">
    <source>
        <dbReference type="SMART" id="SM01274"/>
    </source>
</evidence>
<feature type="binding site" evidence="4">
    <location>
        <position position="292"/>
    </location>
    <ligand>
        <name>a divalent metal cation</name>
        <dbReference type="ChEBI" id="CHEBI:60240"/>
    </ligand>
</feature>
<evidence type="ECO:0008006" key="10">
    <source>
        <dbReference type="Google" id="ProtNLM"/>
    </source>
</evidence>
<dbReference type="InterPro" id="IPR037062">
    <property type="entry name" value="Malic_N_dom_sf"/>
</dbReference>
<evidence type="ECO:0000256" key="2">
    <source>
        <dbReference type="PIRSR" id="PIRSR000106-1"/>
    </source>
</evidence>
<reference evidence="8" key="1">
    <citation type="submission" date="2023-08" db="EMBL/GenBank/DDBJ databases">
        <authorList>
            <person name="Chen Y."/>
            <person name="Shah S."/>
            <person name="Dougan E. K."/>
            <person name="Thang M."/>
            <person name="Chan C."/>
        </authorList>
    </citation>
    <scope>NUCLEOTIDE SEQUENCE</scope>
</reference>
<dbReference type="InterPro" id="IPR012302">
    <property type="entry name" value="Malic_NAD-bd"/>
</dbReference>
<dbReference type="GO" id="GO:0006108">
    <property type="term" value="P:malate metabolic process"/>
    <property type="evidence" value="ECO:0007669"/>
    <property type="project" value="TreeGrafter"/>
</dbReference>
<evidence type="ECO:0000256" key="5">
    <source>
        <dbReference type="SAM" id="MobiDB-lite"/>
    </source>
</evidence>
<evidence type="ECO:0000256" key="4">
    <source>
        <dbReference type="PIRSR" id="PIRSR000106-3"/>
    </source>
</evidence>
<feature type="binding site" evidence="3">
    <location>
        <position position="448"/>
    </location>
    <ligand>
        <name>(S)-malate</name>
        <dbReference type="ChEBI" id="CHEBI:15589"/>
    </ligand>
</feature>
<feature type="binding site" evidence="3">
    <location>
        <position position="156"/>
    </location>
    <ligand>
        <name>(S)-malate</name>
        <dbReference type="ChEBI" id="CHEBI:15589"/>
    </ligand>
</feature>
<evidence type="ECO:0000256" key="1">
    <source>
        <dbReference type="ARBA" id="ARBA00008785"/>
    </source>
</evidence>
<feature type="region of interest" description="Disordered" evidence="5">
    <location>
        <begin position="451"/>
        <end position="491"/>
    </location>
</feature>
<dbReference type="Proteomes" id="UP001178507">
    <property type="component" value="Unassembled WGS sequence"/>
</dbReference>
<dbReference type="EMBL" id="CAUJNA010002646">
    <property type="protein sequence ID" value="CAJ1393762.1"/>
    <property type="molecule type" value="Genomic_DNA"/>
</dbReference>
<dbReference type="GO" id="GO:0004473">
    <property type="term" value="F:malate dehydrogenase (decarboxylating) (NADP+) activity"/>
    <property type="evidence" value="ECO:0007669"/>
    <property type="project" value="TreeGrafter"/>
</dbReference>
<comment type="cofactor">
    <cofactor evidence="4">
        <name>Mg(2+)</name>
        <dbReference type="ChEBI" id="CHEBI:18420"/>
    </cofactor>
    <cofactor evidence="4">
        <name>Mn(2+)</name>
        <dbReference type="ChEBI" id="CHEBI:29035"/>
    </cofactor>
    <text evidence="4">Divalent metal cations. Prefers magnesium or manganese.</text>
</comment>
<feature type="domain" description="Malic enzyme N-terminal" evidence="7">
    <location>
        <begin position="69"/>
        <end position="283"/>
    </location>
</feature>